<gene>
    <name evidence="3" type="ORF">XhyaCFBP1156_09610</name>
</gene>
<accession>A0A2S7EWX6</accession>
<dbReference type="AlphaFoldDB" id="A0A2S7EWX6"/>
<name>A0A2S7EWX6_9XANT</name>
<dbReference type="Proteomes" id="UP000238261">
    <property type="component" value="Unassembled WGS sequence"/>
</dbReference>
<reference evidence="4" key="1">
    <citation type="submission" date="2016-08" db="EMBL/GenBank/DDBJ databases">
        <authorList>
            <person name="Merda D."/>
            <person name="Briand M."/>
            <person name="Taghouti G."/>
            <person name="Carrere S."/>
            <person name="Gouzy J."/>
            <person name="Portier P."/>
            <person name="Jacques M.-A."/>
            <person name="Fischer-Le Saux M."/>
        </authorList>
    </citation>
    <scope>NUCLEOTIDE SEQUENCE [LARGE SCALE GENOMIC DNA]</scope>
    <source>
        <strain evidence="4">CFBP1156</strain>
    </source>
</reference>
<feature type="signal peptide" evidence="2">
    <location>
        <begin position="1"/>
        <end position="20"/>
    </location>
</feature>
<feature type="chain" id="PRO_5015529740" evidence="2">
    <location>
        <begin position="21"/>
        <end position="122"/>
    </location>
</feature>
<evidence type="ECO:0000313" key="4">
    <source>
        <dbReference type="Proteomes" id="UP000238261"/>
    </source>
</evidence>
<protein>
    <submittedName>
        <fullName evidence="3">Uncharacterized protein</fullName>
    </submittedName>
</protein>
<keyword evidence="2" id="KW-0732">Signal</keyword>
<feature type="compositionally biased region" description="Basic residues" evidence="1">
    <location>
        <begin position="46"/>
        <end position="56"/>
    </location>
</feature>
<evidence type="ECO:0000313" key="3">
    <source>
        <dbReference type="EMBL" id="PPU97611.1"/>
    </source>
</evidence>
<organism evidence="3 4">
    <name type="scientific">Xanthomonas hyacinthi</name>
    <dbReference type="NCBI Taxonomy" id="56455"/>
    <lineage>
        <taxon>Bacteria</taxon>
        <taxon>Pseudomonadati</taxon>
        <taxon>Pseudomonadota</taxon>
        <taxon>Gammaproteobacteria</taxon>
        <taxon>Lysobacterales</taxon>
        <taxon>Lysobacteraceae</taxon>
        <taxon>Xanthomonas</taxon>
    </lineage>
</organism>
<proteinExistence type="predicted"/>
<keyword evidence="4" id="KW-1185">Reference proteome</keyword>
<feature type="region of interest" description="Disordered" evidence="1">
    <location>
        <begin position="27"/>
        <end position="104"/>
    </location>
</feature>
<evidence type="ECO:0000256" key="1">
    <source>
        <dbReference type="SAM" id="MobiDB-lite"/>
    </source>
</evidence>
<dbReference type="EMBL" id="MDEG01000007">
    <property type="protein sequence ID" value="PPU97611.1"/>
    <property type="molecule type" value="Genomic_DNA"/>
</dbReference>
<evidence type="ECO:0000256" key="2">
    <source>
        <dbReference type="SAM" id="SignalP"/>
    </source>
</evidence>
<feature type="compositionally biased region" description="Basic residues" evidence="1">
    <location>
        <begin position="66"/>
        <end position="80"/>
    </location>
</feature>
<comment type="caution">
    <text evidence="3">The sequence shown here is derived from an EMBL/GenBank/DDBJ whole genome shotgun (WGS) entry which is preliminary data.</text>
</comment>
<sequence length="122" mass="13374">MIRCLRPCLLSAAAALPASAAPSHLDAIAQRGSLPPRRAPPPERRTRQRGLARSRSRALDNAIGAGKRRRAASQRLRRTQPKATASARIGCDQPPRPSCSARSVRGERPYRRLYSRLNCDGL</sequence>